<gene>
    <name evidence="2" type="ORF">WISP_125008</name>
</gene>
<organism evidence="2 3">
    <name type="scientific">Willisornis vidua</name>
    <name type="common">Xingu scale-backed antbird</name>
    <dbReference type="NCBI Taxonomy" id="1566151"/>
    <lineage>
        <taxon>Eukaryota</taxon>
        <taxon>Metazoa</taxon>
        <taxon>Chordata</taxon>
        <taxon>Craniata</taxon>
        <taxon>Vertebrata</taxon>
        <taxon>Euteleostomi</taxon>
        <taxon>Archelosauria</taxon>
        <taxon>Archosauria</taxon>
        <taxon>Dinosauria</taxon>
        <taxon>Saurischia</taxon>
        <taxon>Theropoda</taxon>
        <taxon>Coelurosauria</taxon>
        <taxon>Aves</taxon>
        <taxon>Neognathae</taxon>
        <taxon>Neoaves</taxon>
        <taxon>Telluraves</taxon>
        <taxon>Australaves</taxon>
        <taxon>Passeriformes</taxon>
        <taxon>Thamnophilidae</taxon>
        <taxon>Willisornis</taxon>
    </lineage>
</organism>
<dbReference type="EMBL" id="WHWB01034583">
    <property type="protein sequence ID" value="KAJ7407741.1"/>
    <property type="molecule type" value="Genomic_DNA"/>
</dbReference>
<evidence type="ECO:0000313" key="3">
    <source>
        <dbReference type="Proteomes" id="UP001145742"/>
    </source>
</evidence>
<accession>A0ABQ9CX57</accession>
<dbReference type="Proteomes" id="UP001145742">
    <property type="component" value="Unassembled WGS sequence"/>
</dbReference>
<comment type="caution">
    <text evidence="2">The sequence shown here is derived from an EMBL/GenBank/DDBJ whole genome shotgun (WGS) entry which is preliminary data.</text>
</comment>
<feature type="region of interest" description="Disordered" evidence="1">
    <location>
        <begin position="109"/>
        <end position="131"/>
    </location>
</feature>
<reference evidence="2" key="1">
    <citation type="submission" date="2019-10" db="EMBL/GenBank/DDBJ databases">
        <authorList>
            <person name="Soares A.E.R."/>
            <person name="Aleixo A."/>
            <person name="Schneider P."/>
            <person name="Miyaki C.Y."/>
            <person name="Schneider M.P."/>
            <person name="Mello C."/>
            <person name="Vasconcelos A.T.R."/>
        </authorList>
    </citation>
    <scope>NUCLEOTIDE SEQUENCE</scope>
    <source>
        <tissue evidence="2">Muscle</tissue>
    </source>
</reference>
<proteinExistence type="predicted"/>
<protein>
    <submittedName>
        <fullName evidence="2">Uncharacterized protein</fullName>
    </submittedName>
</protein>
<evidence type="ECO:0000313" key="2">
    <source>
        <dbReference type="EMBL" id="KAJ7407741.1"/>
    </source>
</evidence>
<feature type="compositionally biased region" description="Basic residues" evidence="1">
    <location>
        <begin position="112"/>
        <end position="121"/>
    </location>
</feature>
<evidence type="ECO:0000256" key="1">
    <source>
        <dbReference type="SAM" id="MobiDB-lite"/>
    </source>
</evidence>
<keyword evidence="3" id="KW-1185">Reference proteome</keyword>
<sequence>MCLWSAGTGMEWTCCVAPLTPASSDHKSCMAMLEDFSMGDHWRQKPIREWKLIGRVVRHWNRLPRKVVESPSLEVFKSHLDLVLVMWFSGYSDCAGLTVGLDDLKGFFQPPRHPHQNPKRMRSAERSRKAANLENQQVLPCPMSFYTSTEKPR</sequence>
<name>A0ABQ9CX57_9PASS</name>